<dbReference type="InterPro" id="IPR024752">
    <property type="entry name" value="Myb/SANT-like_dom"/>
</dbReference>
<dbReference type="Pfam" id="PF12776">
    <property type="entry name" value="Myb_DNA-bind_3"/>
    <property type="match status" value="1"/>
</dbReference>
<gene>
    <name evidence="3" type="ORF">GQ55_4G238600</name>
</gene>
<dbReference type="STRING" id="1504633.A0A2T7DZQ6"/>
<dbReference type="OrthoDB" id="668777at2759"/>
<sequence length="297" mass="33147">MENTSKSRKPNAQWDPTAAKIFNEICVEQVLANNRPQGCLNNKGYANLIAQFNERTGRNYNRSQMKNRWDALKNDYTTWKTLLLAASGLGRDPRTGSIAADAEWWKEKIEAMPACKKFRLAPLENEEDLEIMFSGASCTNVYAAIPGAKEGTAGANEGTSGANERSDGTDDEVEEVLPFSPPGANAKKRGAAHKSPVKKTKKNFRDLQFKRFVDSFVEKASSSKTSATSSPNDYVRQEIAEMLESVIEAGACEGSDEHFYATQLLVKKEYRDVFSTLKTPAGKLAWLKRTWEERKTR</sequence>
<evidence type="ECO:0000259" key="2">
    <source>
        <dbReference type="Pfam" id="PF12776"/>
    </source>
</evidence>
<accession>A0A2T7DZQ6</accession>
<evidence type="ECO:0000256" key="1">
    <source>
        <dbReference type="SAM" id="MobiDB-lite"/>
    </source>
</evidence>
<dbReference type="EMBL" id="CM009752">
    <property type="protein sequence ID" value="PUZ61051.1"/>
    <property type="molecule type" value="Genomic_DNA"/>
</dbReference>
<dbReference type="AlphaFoldDB" id="A0A2T7DZQ6"/>
<reference evidence="3 4" key="1">
    <citation type="submission" date="2018-04" db="EMBL/GenBank/DDBJ databases">
        <title>WGS assembly of Panicum hallii var. hallii HAL2.</title>
        <authorList>
            <person name="Lovell J."/>
            <person name="Jenkins J."/>
            <person name="Lowry D."/>
            <person name="Mamidi S."/>
            <person name="Sreedasyam A."/>
            <person name="Weng X."/>
            <person name="Barry K."/>
            <person name="Bonette J."/>
            <person name="Campitelli B."/>
            <person name="Daum C."/>
            <person name="Gordon S."/>
            <person name="Gould B."/>
            <person name="Lipzen A."/>
            <person name="MacQueen A."/>
            <person name="Palacio-Mejia J."/>
            <person name="Plott C."/>
            <person name="Shakirov E."/>
            <person name="Shu S."/>
            <person name="Yoshinaga Y."/>
            <person name="Zane M."/>
            <person name="Rokhsar D."/>
            <person name="Grimwood J."/>
            <person name="Schmutz J."/>
            <person name="Juenger T."/>
        </authorList>
    </citation>
    <scope>NUCLEOTIDE SEQUENCE [LARGE SCALE GENOMIC DNA]</scope>
    <source>
        <strain evidence="4">cv. HAL2</strain>
    </source>
</reference>
<dbReference type="PANTHER" id="PTHR47851">
    <property type="entry name" value="OS06G0588700 PROTEIN-RELATED"/>
    <property type="match status" value="1"/>
</dbReference>
<feature type="compositionally biased region" description="Basic residues" evidence="1">
    <location>
        <begin position="186"/>
        <end position="200"/>
    </location>
</feature>
<name>A0A2T7DZQ6_9POAL</name>
<dbReference type="PANTHER" id="PTHR47851:SF8">
    <property type="entry name" value="NO APICAL MERISTEM-ASSOCIATED C-TERMINAL DOMAIN-CONTAINING PROTEIN"/>
    <property type="match status" value="1"/>
</dbReference>
<keyword evidence="4" id="KW-1185">Reference proteome</keyword>
<organism evidence="3 4">
    <name type="scientific">Panicum hallii var. hallii</name>
    <dbReference type="NCBI Taxonomy" id="1504633"/>
    <lineage>
        <taxon>Eukaryota</taxon>
        <taxon>Viridiplantae</taxon>
        <taxon>Streptophyta</taxon>
        <taxon>Embryophyta</taxon>
        <taxon>Tracheophyta</taxon>
        <taxon>Spermatophyta</taxon>
        <taxon>Magnoliopsida</taxon>
        <taxon>Liliopsida</taxon>
        <taxon>Poales</taxon>
        <taxon>Poaceae</taxon>
        <taxon>PACMAD clade</taxon>
        <taxon>Panicoideae</taxon>
        <taxon>Panicodae</taxon>
        <taxon>Paniceae</taxon>
        <taxon>Panicinae</taxon>
        <taxon>Panicum</taxon>
        <taxon>Panicum sect. Panicum</taxon>
    </lineage>
</organism>
<protein>
    <recommendedName>
        <fullName evidence="2">Myb/SANT-like domain-containing protein</fullName>
    </recommendedName>
</protein>
<evidence type="ECO:0000313" key="3">
    <source>
        <dbReference type="EMBL" id="PUZ61051.1"/>
    </source>
</evidence>
<proteinExistence type="predicted"/>
<dbReference type="Proteomes" id="UP000244336">
    <property type="component" value="Chromosome 4"/>
</dbReference>
<evidence type="ECO:0000313" key="4">
    <source>
        <dbReference type="Proteomes" id="UP000244336"/>
    </source>
</evidence>
<feature type="domain" description="Myb/SANT-like" evidence="2">
    <location>
        <begin position="13"/>
        <end position="107"/>
    </location>
</feature>
<feature type="region of interest" description="Disordered" evidence="1">
    <location>
        <begin position="151"/>
        <end position="200"/>
    </location>
</feature>
<dbReference type="Gramene" id="PUZ61051">
    <property type="protein sequence ID" value="PUZ61051"/>
    <property type="gene ID" value="GQ55_4G238600"/>
</dbReference>